<dbReference type="RefSeq" id="WP_115884837.1">
    <property type="nucleotide sequence ID" value="NZ_CBCSHX010000002.1"/>
</dbReference>
<evidence type="ECO:0000256" key="3">
    <source>
        <dbReference type="ARBA" id="ARBA00022980"/>
    </source>
</evidence>
<comment type="subunit">
    <text evidence="2 5">Part of the 50S ribosomal subunit.</text>
</comment>
<dbReference type="CDD" id="cd01658">
    <property type="entry name" value="Ribosomal_L30"/>
    <property type="match status" value="1"/>
</dbReference>
<gene>
    <name evidence="5" type="primary">rpmD</name>
    <name evidence="7" type="ORF">DFR63_1000</name>
</gene>
<comment type="similarity">
    <text evidence="1 5">Belongs to the universal ribosomal protein uL30 family.</text>
</comment>
<proteinExistence type="inferred from homology"/>
<name>A0A3E0AY71_9STAP</name>
<dbReference type="OrthoDB" id="9812790at2"/>
<dbReference type="NCBIfam" id="TIGR01308">
    <property type="entry name" value="rpmD_bact"/>
    <property type="match status" value="1"/>
</dbReference>
<evidence type="ECO:0000256" key="2">
    <source>
        <dbReference type="ARBA" id="ARBA00011838"/>
    </source>
</evidence>
<protein>
    <recommendedName>
        <fullName evidence="5">Large ribosomal subunit protein uL30</fullName>
    </recommendedName>
</protein>
<dbReference type="InterPro" id="IPR016082">
    <property type="entry name" value="Ribosomal_uL30_ferredoxin-like"/>
</dbReference>
<dbReference type="HAMAP" id="MF_01371_B">
    <property type="entry name" value="Ribosomal_uL30_B"/>
    <property type="match status" value="1"/>
</dbReference>
<dbReference type="InterPro" id="IPR005996">
    <property type="entry name" value="Ribosomal_uL30_bac-type"/>
</dbReference>
<dbReference type="EMBL" id="QUMW01000010">
    <property type="protein sequence ID" value="REG24693.1"/>
    <property type="molecule type" value="Genomic_DNA"/>
</dbReference>
<dbReference type="AlphaFoldDB" id="A0A3E0AY71"/>
<dbReference type="InterPro" id="IPR036919">
    <property type="entry name" value="Ribo_uL30_ferredoxin-like_sf"/>
</dbReference>
<dbReference type="Pfam" id="PF00327">
    <property type="entry name" value="Ribosomal_L30"/>
    <property type="match status" value="1"/>
</dbReference>
<dbReference type="PANTHER" id="PTHR15892">
    <property type="entry name" value="MITOCHONDRIAL RIBOSOMAL PROTEIN L30"/>
    <property type="match status" value="1"/>
</dbReference>
<dbReference type="GO" id="GO:0006412">
    <property type="term" value="P:translation"/>
    <property type="evidence" value="ECO:0007669"/>
    <property type="project" value="UniProtKB-UniRule"/>
</dbReference>
<organism evidence="7 8">
    <name type="scientific">Jeotgalicoccus halotolerans</name>
    <dbReference type="NCBI Taxonomy" id="157227"/>
    <lineage>
        <taxon>Bacteria</taxon>
        <taxon>Bacillati</taxon>
        <taxon>Bacillota</taxon>
        <taxon>Bacilli</taxon>
        <taxon>Bacillales</taxon>
        <taxon>Staphylococcaceae</taxon>
        <taxon>Jeotgalicoccus</taxon>
    </lineage>
</organism>
<sequence length="59" mass="6653">MAKVKVTLTKSVIGKPETQRETVRALGLRKMHQTVEQEDTPQLRGQLAKISHLVTVEEN</sequence>
<reference evidence="7 8" key="1">
    <citation type="submission" date="2018-08" db="EMBL/GenBank/DDBJ databases">
        <title>Genomic Encyclopedia of Type Strains, Phase IV (KMG-IV): sequencing the most valuable type-strain genomes for metagenomic binning, comparative biology and taxonomic classification.</title>
        <authorList>
            <person name="Goeker M."/>
        </authorList>
    </citation>
    <scope>NUCLEOTIDE SEQUENCE [LARGE SCALE GENOMIC DNA]</scope>
    <source>
        <strain evidence="7 8">DSM 17274</strain>
    </source>
</reference>
<evidence type="ECO:0000313" key="8">
    <source>
        <dbReference type="Proteomes" id="UP000257076"/>
    </source>
</evidence>
<dbReference type="GO" id="GO:0022625">
    <property type="term" value="C:cytosolic large ribosomal subunit"/>
    <property type="evidence" value="ECO:0007669"/>
    <property type="project" value="TreeGrafter"/>
</dbReference>
<dbReference type="PIRSF" id="PIRSF002211">
    <property type="entry name" value="Ribosomal_L30_bac-type"/>
    <property type="match status" value="1"/>
</dbReference>
<feature type="domain" description="Large ribosomal subunit protein uL30-like ferredoxin-like fold" evidence="6">
    <location>
        <begin position="4"/>
        <end position="54"/>
    </location>
</feature>
<keyword evidence="4 5" id="KW-0687">Ribonucleoprotein</keyword>
<dbReference type="FunFam" id="3.30.1390.20:FF:000001">
    <property type="entry name" value="50S ribosomal protein L30"/>
    <property type="match status" value="1"/>
</dbReference>
<evidence type="ECO:0000256" key="4">
    <source>
        <dbReference type="ARBA" id="ARBA00023274"/>
    </source>
</evidence>
<evidence type="ECO:0000259" key="6">
    <source>
        <dbReference type="Pfam" id="PF00327"/>
    </source>
</evidence>
<accession>A0A3E0AY71</accession>
<evidence type="ECO:0000256" key="5">
    <source>
        <dbReference type="HAMAP-Rule" id="MF_01371"/>
    </source>
</evidence>
<dbReference type="GO" id="GO:0003735">
    <property type="term" value="F:structural constituent of ribosome"/>
    <property type="evidence" value="ECO:0007669"/>
    <property type="project" value="InterPro"/>
</dbReference>
<evidence type="ECO:0000256" key="1">
    <source>
        <dbReference type="ARBA" id="ARBA00007594"/>
    </source>
</evidence>
<keyword evidence="3 5" id="KW-0689">Ribosomal protein</keyword>
<comment type="caution">
    <text evidence="7">The sequence shown here is derived from an EMBL/GenBank/DDBJ whole genome shotgun (WGS) entry which is preliminary data.</text>
</comment>
<evidence type="ECO:0000313" key="7">
    <source>
        <dbReference type="EMBL" id="REG24693.1"/>
    </source>
</evidence>
<keyword evidence="8" id="KW-1185">Reference proteome</keyword>
<dbReference type="SUPFAM" id="SSF55129">
    <property type="entry name" value="Ribosomal protein L30p/L7e"/>
    <property type="match status" value="1"/>
</dbReference>
<dbReference type="Gene3D" id="3.30.1390.20">
    <property type="entry name" value="Ribosomal protein L30, ferredoxin-like fold domain"/>
    <property type="match status" value="1"/>
</dbReference>
<dbReference type="Proteomes" id="UP000257076">
    <property type="component" value="Unassembled WGS sequence"/>
</dbReference>
<dbReference type="PANTHER" id="PTHR15892:SF2">
    <property type="entry name" value="LARGE RIBOSOMAL SUBUNIT PROTEIN UL30M"/>
    <property type="match status" value="1"/>
</dbReference>